<dbReference type="GO" id="GO:0016020">
    <property type="term" value="C:membrane"/>
    <property type="evidence" value="ECO:0007669"/>
    <property type="project" value="InterPro"/>
</dbReference>
<accession>A0A6P1TS35</accession>
<evidence type="ECO:0000313" key="4">
    <source>
        <dbReference type="Proteomes" id="UP000464314"/>
    </source>
</evidence>
<sequence>MKTKKKARILVVIVCVVLLIAAAYFINYMLRVNRYQEKVSNLTYNDIDISSIADGTYIGECDVDFIYAKVEVTVKGGKLTNVKLLEHKNEHGSNAEAITDKILQEQRIDVDVISGATNSSKVIKKAVENALEQ</sequence>
<organism evidence="3 4">
    <name type="scientific">Anaerocolumna sedimenticola</name>
    <dbReference type="NCBI Taxonomy" id="2696063"/>
    <lineage>
        <taxon>Bacteria</taxon>
        <taxon>Bacillati</taxon>
        <taxon>Bacillota</taxon>
        <taxon>Clostridia</taxon>
        <taxon>Lachnospirales</taxon>
        <taxon>Lachnospiraceae</taxon>
        <taxon>Anaerocolumna</taxon>
    </lineage>
</organism>
<reference evidence="3 4" key="1">
    <citation type="submission" date="2020-01" db="EMBL/GenBank/DDBJ databases">
        <title>Genome analysis of Anaerocolumna sp. CBA3638.</title>
        <authorList>
            <person name="Kim J."/>
            <person name="Roh S.W."/>
        </authorList>
    </citation>
    <scope>NUCLEOTIDE SEQUENCE [LARGE SCALE GENOMIC DNA]</scope>
    <source>
        <strain evidence="3 4">CBA3638</strain>
    </source>
</reference>
<evidence type="ECO:0000313" key="3">
    <source>
        <dbReference type="EMBL" id="QHQ62761.1"/>
    </source>
</evidence>
<evidence type="ECO:0000259" key="2">
    <source>
        <dbReference type="SMART" id="SM00900"/>
    </source>
</evidence>
<keyword evidence="1" id="KW-1133">Transmembrane helix</keyword>
<dbReference type="RefSeq" id="WP_161839582.1">
    <property type="nucleotide sequence ID" value="NZ_CP048000.1"/>
</dbReference>
<dbReference type="InterPro" id="IPR007329">
    <property type="entry name" value="FMN-bd"/>
</dbReference>
<proteinExistence type="predicted"/>
<evidence type="ECO:0000256" key="1">
    <source>
        <dbReference type="SAM" id="Phobius"/>
    </source>
</evidence>
<feature type="transmembrane region" description="Helical" evidence="1">
    <location>
        <begin position="7"/>
        <end position="30"/>
    </location>
</feature>
<gene>
    <name evidence="3" type="ORF">Ana3638_19895</name>
</gene>
<dbReference type="EMBL" id="CP048000">
    <property type="protein sequence ID" value="QHQ62761.1"/>
    <property type="molecule type" value="Genomic_DNA"/>
</dbReference>
<dbReference type="Gene3D" id="3.90.1010.20">
    <property type="match status" value="1"/>
</dbReference>
<name>A0A6P1TS35_9FIRM</name>
<dbReference type="Pfam" id="PF04205">
    <property type="entry name" value="FMN_bind"/>
    <property type="match status" value="1"/>
</dbReference>
<dbReference type="Proteomes" id="UP000464314">
    <property type="component" value="Chromosome"/>
</dbReference>
<keyword evidence="4" id="KW-1185">Reference proteome</keyword>
<protein>
    <submittedName>
        <fullName evidence="3">FMN-binding protein</fullName>
    </submittedName>
</protein>
<keyword evidence="1" id="KW-0812">Transmembrane</keyword>
<dbReference type="SMART" id="SM00900">
    <property type="entry name" value="FMN_bind"/>
    <property type="match status" value="1"/>
</dbReference>
<keyword evidence="1" id="KW-0472">Membrane</keyword>
<dbReference type="GO" id="GO:0010181">
    <property type="term" value="F:FMN binding"/>
    <property type="evidence" value="ECO:0007669"/>
    <property type="project" value="InterPro"/>
</dbReference>
<dbReference type="AlphaFoldDB" id="A0A6P1TS35"/>
<dbReference type="KEGG" id="anr:Ana3638_19895"/>
<feature type="domain" description="FMN-binding" evidence="2">
    <location>
        <begin position="66"/>
        <end position="133"/>
    </location>
</feature>